<dbReference type="EMBL" id="GBRH01247816">
    <property type="protein sequence ID" value="JAD50079.1"/>
    <property type="molecule type" value="Transcribed_RNA"/>
</dbReference>
<proteinExistence type="predicted"/>
<reference evidence="1" key="1">
    <citation type="submission" date="2014-09" db="EMBL/GenBank/DDBJ databases">
        <authorList>
            <person name="Magalhaes I.L.F."/>
            <person name="Oliveira U."/>
            <person name="Santos F.R."/>
            <person name="Vidigal T.H.D.A."/>
            <person name="Brescovit A.D."/>
            <person name="Santos A.J."/>
        </authorList>
    </citation>
    <scope>NUCLEOTIDE SEQUENCE</scope>
    <source>
        <tissue evidence="1">Shoot tissue taken approximately 20 cm above the soil surface</tissue>
    </source>
</reference>
<sequence length="39" mass="5061">MQTDIYFQKRKEKYKTMKHMVKIRAFFYDLHYKDIHNYT</sequence>
<accession>A0A0A9AEL8</accession>
<evidence type="ECO:0000313" key="1">
    <source>
        <dbReference type="EMBL" id="JAD50079.1"/>
    </source>
</evidence>
<organism evidence="1">
    <name type="scientific">Arundo donax</name>
    <name type="common">Giant reed</name>
    <name type="synonym">Donax arundinaceus</name>
    <dbReference type="NCBI Taxonomy" id="35708"/>
    <lineage>
        <taxon>Eukaryota</taxon>
        <taxon>Viridiplantae</taxon>
        <taxon>Streptophyta</taxon>
        <taxon>Embryophyta</taxon>
        <taxon>Tracheophyta</taxon>
        <taxon>Spermatophyta</taxon>
        <taxon>Magnoliopsida</taxon>
        <taxon>Liliopsida</taxon>
        <taxon>Poales</taxon>
        <taxon>Poaceae</taxon>
        <taxon>PACMAD clade</taxon>
        <taxon>Arundinoideae</taxon>
        <taxon>Arundineae</taxon>
        <taxon>Arundo</taxon>
    </lineage>
</organism>
<protein>
    <submittedName>
        <fullName evidence="1">Uncharacterized protein</fullName>
    </submittedName>
</protein>
<dbReference type="AlphaFoldDB" id="A0A0A9AEL8"/>
<reference evidence="1" key="2">
    <citation type="journal article" date="2015" name="Data Brief">
        <title>Shoot transcriptome of the giant reed, Arundo donax.</title>
        <authorList>
            <person name="Barrero R.A."/>
            <person name="Guerrero F.D."/>
            <person name="Moolhuijzen P."/>
            <person name="Goolsby J.A."/>
            <person name="Tidwell J."/>
            <person name="Bellgard S.E."/>
            <person name="Bellgard M.I."/>
        </authorList>
    </citation>
    <scope>NUCLEOTIDE SEQUENCE</scope>
    <source>
        <tissue evidence="1">Shoot tissue taken approximately 20 cm above the soil surface</tissue>
    </source>
</reference>
<name>A0A0A9AEL8_ARUDO</name>